<comment type="caution">
    <text evidence="2">The sequence shown here is derived from an EMBL/GenBank/DDBJ whole genome shotgun (WGS) entry which is preliminary data.</text>
</comment>
<organism evidence="2 3">
    <name type="scientific">Austropuccinia psidii MF-1</name>
    <dbReference type="NCBI Taxonomy" id="1389203"/>
    <lineage>
        <taxon>Eukaryota</taxon>
        <taxon>Fungi</taxon>
        <taxon>Dikarya</taxon>
        <taxon>Basidiomycota</taxon>
        <taxon>Pucciniomycotina</taxon>
        <taxon>Pucciniomycetes</taxon>
        <taxon>Pucciniales</taxon>
        <taxon>Sphaerophragmiaceae</taxon>
        <taxon>Austropuccinia</taxon>
    </lineage>
</organism>
<dbReference type="Proteomes" id="UP000765509">
    <property type="component" value="Unassembled WGS sequence"/>
</dbReference>
<dbReference type="OrthoDB" id="3039677at2759"/>
<name>A0A9Q3K0A2_9BASI</name>
<keyword evidence="3" id="KW-1185">Reference proteome</keyword>
<sequence>MSIPGALAFSIYVDWFNAHGKSTRLASIGPIMLICHNLPPSERLKPENVYVAGIIPVLKEPTSLQLNYLLMPLINKLKELWHSYHFHPPQQVLQDPLSVLPSSQPLWIWFPCANLLNLFLIQETTSGIFALFTKLKLKKLVLNFTTCAHTKIINQPLQNGFGKPQNNNKQFSLSMEWDIKFWKTFRIGRQPEWSRRKSNDTNSSDSDSKTSNSAFGKITLREARSLRRDAAKIINESLPTTSTQKNYLPMPTPHMKHPSSGSVEIPSFDADYIPTSAIPSELDISALSNHQIKGEALEHLQQLISDTIIPSSWTRGPHKMGSPSHGSLKAAEWALLYKVYSPFLMLSQQMLLDEHKSTNTQRNMGQSEEIANELTKNTFHLINAINIATSWTVSMDDATAFAEHWKTFRLSNEHMFPKHKSKPNHHFADHIPKPFQRWGPAQTSATWGYECLIGVFANMPTNNKICTSINKINIFTFIKHMS</sequence>
<evidence type="ECO:0000256" key="1">
    <source>
        <dbReference type="SAM" id="MobiDB-lite"/>
    </source>
</evidence>
<dbReference type="AlphaFoldDB" id="A0A9Q3K0A2"/>
<evidence type="ECO:0000313" key="3">
    <source>
        <dbReference type="Proteomes" id="UP000765509"/>
    </source>
</evidence>
<protein>
    <submittedName>
        <fullName evidence="2">Uncharacterized protein</fullName>
    </submittedName>
</protein>
<feature type="compositionally biased region" description="Low complexity" evidence="1">
    <location>
        <begin position="200"/>
        <end position="213"/>
    </location>
</feature>
<gene>
    <name evidence="2" type="ORF">O181_111001</name>
</gene>
<dbReference type="EMBL" id="AVOT02087895">
    <property type="protein sequence ID" value="MBW0571286.1"/>
    <property type="molecule type" value="Genomic_DNA"/>
</dbReference>
<proteinExistence type="predicted"/>
<feature type="region of interest" description="Disordered" evidence="1">
    <location>
        <begin position="193"/>
        <end position="214"/>
    </location>
</feature>
<evidence type="ECO:0000313" key="2">
    <source>
        <dbReference type="EMBL" id="MBW0571286.1"/>
    </source>
</evidence>
<reference evidence="2" key="1">
    <citation type="submission" date="2021-03" db="EMBL/GenBank/DDBJ databases">
        <title>Draft genome sequence of rust myrtle Austropuccinia psidii MF-1, a brazilian biotype.</title>
        <authorList>
            <person name="Quecine M.C."/>
            <person name="Pachon D.M.R."/>
            <person name="Bonatelli M.L."/>
            <person name="Correr F.H."/>
            <person name="Franceschini L.M."/>
            <person name="Leite T.F."/>
            <person name="Margarido G.R.A."/>
            <person name="Almeida C.A."/>
            <person name="Ferrarezi J.A."/>
            <person name="Labate C.A."/>
        </authorList>
    </citation>
    <scope>NUCLEOTIDE SEQUENCE</scope>
    <source>
        <strain evidence="2">MF-1</strain>
    </source>
</reference>
<accession>A0A9Q3K0A2</accession>